<proteinExistence type="predicted"/>
<dbReference type="EMBL" id="JTDB02000004">
    <property type="protein sequence ID" value="NLP63051.1"/>
    <property type="molecule type" value="Genomic_DNA"/>
</dbReference>
<dbReference type="RefSeq" id="WP_052148311.1">
    <property type="nucleotide sequence ID" value="NZ_CADFGF010000010.1"/>
</dbReference>
<accession>A0A8T6ZE49</accession>
<keyword evidence="2" id="KW-1185">Reference proteome</keyword>
<organism evidence="1 2">
    <name type="scientific">Paraburkholderia sacchari</name>
    <dbReference type="NCBI Taxonomy" id="159450"/>
    <lineage>
        <taxon>Bacteria</taxon>
        <taxon>Pseudomonadati</taxon>
        <taxon>Pseudomonadota</taxon>
        <taxon>Betaproteobacteria</taxon>
        <taxon>Burkholderiales</taxon>
        <taxon>Burkholderiaceae</taxon>
        <taxon>Paraburkholderia</taxon>
    </lineage>
</organism>
<evidence type="ECO:0000313" key="2">
    <source>
        <dbReference type="Proteomes" id="UP000030460"/>
    </source>
</evidence>
<gene>
    <name evidence="1" type="ORF">NH14_018115</name>
</gene>
<comment type="caution">
    <text evidence="1">The sequence shown here is derived from an EMBL/GenBank/DDBJ whole genome shotgun (WGS) entry which is preliminary data.</text>
</comment>
<dbReference type="AlphaFoldDB" id="A0A8T6ZE49"/>
<sequence length="110" mass="11840">MIRASLQRRDHTSDGWQPIKEFGRGFVKEVSAHLARLPELPRNKRAGERLPIAFQTMIATMVNAALNDPGPLHLADTAMTDALAEMLTLYVANSAADSARKSAPGAGSKA</sequence>
<reference evidence="1" key="2">
    <citation type="submission" date="2020-04" db="EMBL/GenBank/DDBJ databases">
        <authorList>
            <person name="Alexandrino P."/>
            <person name="Mendonca T."/>
            <person name="Guaman L."/>
            <person name="Cherix J."/>
            <person name="Lozano-Sakalauskas G."/>
            <person name="Fujita A."/>
            <person name="Filho E.R."/>
            <person name="Long P."/>
            <person name="Padilla G."/>
            <person name="Taciro M.K."/>
            <person name="Gomez J.G."/>
            <person name="Silva L.F."/>
            <person name="Torres M."/>
        </authorList>
    </citation>
    <scope>NUCLEOTIDE SEQUENCE</scope>
    <source>
        <strain evidence="1">LMG 19450</strain>
    </source>
</reference>
<protein>
    <submittedName>
        <fullName evidence="1">Uncharacterized protein</fullName>
    </submittedName>
</protein>
<name>A0A8T6ZE49_9BURK</name>
<reference evidence="1" key="1">
    <citation type="journal article" date="2015" name="Genome Announc.">
        <title>Draft Genome Sequence of the Polyhydroxyalkanoate-Producing Bacterium Burkholderia sacchari LMG 19450 Isolated from Brazilian Sugarcane Plantation Soil.</title>
        <authorList>
            <person name="Alexandrino P.M."/>
            <person name="Mendonca T.T."/>
            <person name="Guaman Bautista L.P."/>
            <person name="Cherix J."/>
            <person name="Lozano-Sakalauskas G.C."/>
            <person name="Fujita A."/>
            <person name="Ramos Filho E."/>
            <person name="Long P."/>
            <person name="Padilla G."/>
            <person name="Taciro M.K."/>
            <person name="Gomez J.G."/>
            <person name="Silva L.F."/>
        </authorList>
    </citation>
    <scope>NUCLEOTIDE SEQUENCE</scope>
    <source>
        <strain evidence="1">LMG 19450</strain>
    </source>
</reference>
<evidence type="ECO:0000313" key="1">
    <source>
        <dbReference type="EMBL" id="NLP63051.1"/>
    </source>
</evidence>
<dbReference type="Proteomes" id="UP000030460">
    <property type="component" value="Unassembled WGS sequence"/>
</dbReference>